<keyword evidence="3" id="KW-0539">Nucleus</keyword>
<comment type="subcellular location">
    <subcellularLocation>
        <location evidence="1">Nucleus</location>
    </subcellularLocation>
</comment>
<dbReference type="PRINTS" id="PR00322">
    <property type="entry name" value="G10"/>
</dbReference>
<dbReference type="Pfam" id="PF01125">
    <property type="entry name" value="BUD31"/>
    <property type="match status" value="1"/>
</dbReference>
<dbReference type="Proteomes" id="UP000298138">
    <property type="component" value="Unassembled WGS sequence"/>
</dbReference>
<dbReference type="EMBL" id="ML220114">
    <property type="protein sequence ID" value="TGZ83341.1"/>
    <property type="molecule type" value="Genomic_DNA"/>
</dbReference>
<dbReference type="InParanoid" id="A0A4S2N2K0"/>
<proteinExistence type="inferred from homology"/>
<dbReference type="AlphaFoldDB" id="A0A4S2N2K0"/>
<dbReference type="InterPro" id="IPR018230">
    <property type="entry name" value="BUD31/G10-rel_CS"/>
</dbReference>
<accession>A0A4S2N2K0</accession>
<dbReference type="PANTHER" id="PTHR19411:SF0">
    <property type="entry name" value="PROTEIN BUD31 HOMOLOG"/>
    <property type="match status" value="1"/>
</dbReference>
<dbReference type="InterPro" id="IPR001748">
    <property type="entry name" value="BUD31"/>
</dbReference>
<keyword evidence="5" id="KW-1185">Reference proteome</keyword>
<dbReference type="OrthoDB" id="277109at2759"/>
<evidence type="ECO:0000256" key="1">
    <source>
        <dbReference type="ARBA" id="ARBA00004123"/>
    </source>
</evidence>
<evidence type="ECO:0000256" key="2">
    <source>
        <dbReference type="ARBA" id="ARBA00005287"/>
    </source>
</evidence>
<dbReference type="GO" id="GO:0000398">
    <property type="term" value="P:mRNA splicing, via spliceosome"/>
    <property type="evidence" value="ECO:0007669"/>
    <property type="project" value="TreeGrafter"/>
</dbReference>
<dbReference type="FunCoup" id="A0A4S2N2K0">
    <property type="interactions" value="881"/>
</dbReference>
<name>A0A4S2N2K0_9PEZI</name>
<evidence type="ECO:0000313" key="5">
    <source>
        <dbReference type="Proteomes" id="UP000298138"/>
    </source>
</evidence>
<organism evidence="4 5">
    <name type="scientific">Ascodesmis nigricans</name>
    <dbReference type="NCBI Taxonomy" id="341454"/>
    <lineage>
        <taxon>Eukaryota</taxon>
        <taxon>Fungi</taxon>
        <taxon>Dikarya</taxon>
        <taxon>Ascomycota</taxon>
        <taxon>Pezizomycotina</taxon>
        <taxon>Pezizomycetes</taxon>
        <taxon>Pezizales</taxon>
        <taxon>Ascodesmidaceae</taxon>
        <taxon>Ascodesmis</taxon>
    </lineage>
</organism>
<evidence type="ECO:0000256" key="3">
    <source>
        <dbReference type="ARBA" id="ARBA00023242"/>
    </source>
</evidence>
<protein>
    <submittedName>
        <fullName evidence="4">Cell cycle control protein cwf14</fullName>
    </submittedName>
</protein>
<reference evidence="4 5" key="1">
    <citation type="submission" date="2019-04" db="EMBL/GenBank/DDBJ databases">
        <title>Comparative genomics and transcriptomics to analyze fruiting body development in filamentous ascomycetes.</title>
        <authorList>
            <consortium name="DOE Joint Genome Institute"/>
            <person name="Lutkenhaus R."/>
            <person name="Traeger S."/>
            <person name="Breuer J."/>
            <person name="Kuo A."/>
            <person name="Lipzen A."/>
            <person name="Pangilinan J."/>
            <person name="Dilworth D."/>
            <person name="Sandor L."/>
            <person name="Poggeler S."/>
            <person name="Barry K."/>
            <person name="Grigoriev I.V."/>
            <person name="Nowrousian M."/>
        </authorList>
    </citation>
    <scope>NUCLEOTIDE SEQUENCE [LARGE SCALE GENOMIC DNA]</scope>
    <source>
        <strain evidence="4 5">CBS 389.68</strain>
    </source>
</reference>
<comment type="similarity">
    <text evidence="2">Belongs to the BUD31 (G10) family.</text>
</comment>
<dbReference type="PROSITE" id="PS00997">
    <property type="entry name" value="G10_1"/>
    <property type="match status" value="1"/>
</dbReference>
<dbReference type="STRING" id="341454.A0A4S2N2K0"/>
<dbReference type="PANTHER" id="PTHR19411">
    <property type="entry name" value="PROTEIN BUD31-RELATED"/>
    <property type="match status" value="1"/>
</dbReference>
<evidence type="ECO:0000313" key="4">
    <source>
        <dbReference type="EMBL" id="TGZ83341.1"/>
    </source>
</evidence>
<gene>
    <name evidence="4" type="ORF">EX30DRAFT_358267</name>
</gene>
<dbReference type="GO" id="GO:0005681">
    <property type="term" value="C:spliceosomal complex"/>
    <property type="evidence" value="ECO:0007669"/>
    <property type="project" value="TreeGrafter"/>
</dbReference>
<sequence length="150" mass="17276">MPPTRTHARSRKPPPTGFSEIEDTLLDFANAMKDAETAPHEGKKKYEATWEIFRISHQRSRFVYELYYKKEAISRELYEWLLKAGYADRQLIAKWKKQGYEKLCCLRCIQAKETNFGATCICRVPRARLTDESAQVQCVNCGCRGCASGD</sequence>